<organism evidence="1 2">
    <name type="scientific">Entotheonella factor</name>
    <dbReference type="NCBI Taxonomy" id="1429438"/>
    <lineage>
        <taxon>Bacteria</taxon>
        <taxon>Pseudomonadati</taxon>
        <taxon>Nitrospinota/Tectimicrobiota group</taxon>
        <taxon>Candidatus Tectimicrobiota</taxon>
        <taxon>Candidatus Entotheonellia</taxon>
        <taxon>Candidatus Entotheonellales</taxon>
        <taxon>Candidatus Entotheonellaceae</taxon>
        <taxon>Candidatus Entotheonella</taxon>
    </lineage>
</organism>
<dbReference type="AlphaFoldDB" id="W4LN88"/>
<accession>W4LN88</accession>
<evidence type="ECO:0000313" key="1">
    <source>
        <dbReference type="EMBL" id="ETW99185.1"/>
    </source>
</evidence>
<name>W4LN88_ENTF1</name>
<dbReference type="Proteomes" id="UP000019141">
    <property type="component" value="Unassembled WGS sequence"/>
</dbReference>
<sequence length="47" mass="5317">MIGAEFSPEDQLSYQKEIGFYLMKQRVPRETGAHRVAPSAPVVYGYV</sequence>
<dbReference type="EMBL" id="AZHW01000475">
    <property type="protein sequence ID" value="ETW99185.1"/>
    <property type="molecule type" value="Genomic_DNA"/>
</dbReference>
<dbReference type="HOGENOM" id="CLU_3165875_0_0_7"/>
<keyword evidence="2" id="KW-1185">Reference proteome</keyword>
<reference evidence="1 2" key="1">
    <citation type="journal article" date="2014" name="Nature">
        <title>An environmental bacterial taxon with a large and distinct metabolic repertoire.</title>
        <authorList>
            <person name="Wilson M.C."/>
            <person name="Mori T."/>
            <person name="Ruckert C."/>
            <person name="Uria A.R."/>
            <person name="Helf M.J."/>
            <person name="Takada K."/>
            <person name="Gernert C."/>
            <person name="Steffens U.A."/>
            <person name="Heycke N."/>
            <person name="Schmitt S."/>
            <person name="Rinke C."/>
            <person name="Helfrich E.J."/>
            <person name="Brachmann A.O."/>
            <person name="Gurgui C."/>
            <person name="Wakimoto T."/>
            <person name="Kracht M."/>
            <person name="Crusemann M."/>
            <person name="Hentschel U."/>
            <person name="Abe I."/>
            <person name="Matsunaga S."/>
            <person name="Kalinowski J."/>
            <person name="Takeyama H."/>
            <person name="Piel J."/>
        </authorList>
    </citation>
    <scope>NUCLEOTIDE SEQUENCE [LARGE SCALE GENOMIC DNA]</scope>
    <source>
        <strain evidence="2">TSY1</strain>
    </source>
</reference>
<protein>
    <submittedName>
        <fullName evidence="1">Uncharacterized protein</fullName>
    </submittedName>
</protein>
<gene>
    <name evidence="1" type="ORF">ETSY1_15920</name>
</gene>
<proteinExistence type="predicted"/>
<evidence type="ECO:0000313" key="2">
    <source>
        <dbReference type="Proteomes" id="UP000019141"/>
    </source>
</evidence>
<comment type="caution">
    <text evidence="1">The sequence shown here is derived from an EMBL/GenBank/DDBJ whole genome shotgun (WGS) entry which is preliminary data.</text>
</comment>